<accession>A0ABT2YV93</accession>
<reference evidence="2 3" key="1">
    <citation type="submission" date="2022-10" db="EMBL/GenBank/DDBJ databases">
        <title>Marinomonas transparenta sp. nov. and Marinomonas sargassi sp. nov., isolated from marine alga (Sargassum natans (L.) Gaillon).</title>
        <authorList>
            <person name="Wang Y."/>
        </authorList>
    </citation>
    <scope>NUCLEOTIDE SEQUENCE [LARGE SCALE GENOMIC DNA]</scope>
    <source>
        <strain evidence="2 3">C2222</strain>
    </source>
</reference>
<dbReference type="Gene3D" id="3.40.50.300">
    <property type="entry name" value="P-loop containing nucleotide triphosphate hydrolases"/>
    <property type="match status" value="1"/>
</dbReference>
<proteinExistence type="predicted"/>
<dbReference type="PANTHER" id="PTHR10285">
    <property type="entry name" value="URIDINE KINASE"/>
    <property type="match status" value="1"/>
</dbReference>
<name>A0ABT2YV93_9GAMM</name>
<dbReference type="EMBL" id="JAOVZB010000006">
    <property type="protein sequence ID" value="MCV2403788.1"/>
    <property type="molecule type" value="Genomic_DNA"/>
</dbReference>
<dbReference type="RefSeq" id="WP_263531170.1">
    <property type="nucleotide sequence ID" value="NZ_JAOVZB010000006.1"/>
</dbReference>
<evidence type="ECO:0000313" key="2">
    <source>
        <dbReference type="EMBL" id="MCV2403788.1"/>
    </source>
</evidence>
<organism evidence="2 3">
    <name type="scientific">Marinomonas sargassi</name>
    <dbReference type="NCBI Taxonomy" id="2984494"/>
    <lineage>
        <taxon>Bacteria</taxon>
        <taxon>Pseudomonadati</taxon>
        <taxon>Pseudomonadota</taxon>
        <taxon>Gammaproteobacteria</taxon>
        <taxon>Oceanospirillales</taxon>
        <taxon>Oceanospirillaceae</taxon>
        <taxon>Marinomonas</taxon>
    </lineage>
</organism>
<protein>
    <recommendedName>
        <fullName evidence="1">Phosphoribulokinase/uridine kinase domain-containing protein</fullName>
    </recommendedName>
</protein>
<comment type="caution">
    <text evidence="2">The sequence shown here is derived from an EMBL/GenBank/DDBJ whole genome shotgun (WGS) entry which is preliminary data.</text>
</comment>
<feature type="domain" description="Phosphoribulokinase/uridine kinase" evidence="1">
    <location>
        <begin position="35"/>
        <end position="188"/>
    </location>
</feature>
<sequence length="225" mass="25927">MSERIDLNGALEQLRTALKAPESGQQNNPQRILFALTGVPGSGKSTLAAALINHLTEQERQQIICLPMDGFHLSKQQLQLLSNPEEAMQRRGAPWTFDSQSFIRRTKQLKQSYQKNTVHWPSFEHTVGDPIENDIHIDKEIKVILIEGLYLLHTADGWQESKDLFDCHWFLDIPLEIANQRLTQRHITAWEMTQQEAQERINKSDGLNAKLVHSYRHQADYLLKV</sequence>
<evidence type="ECO:0000259" key="1">
    <source>
        <dbReference type="Pfam" id="PF00485"/>
    </source>
</evidence>
<dbReference type="InterPro" id="IPR027417">
    <property type="entry name" value="P-loop_NTPase"/>
</dbReference>
<keyword evidence="3" id="KW-1185">Reference proteome</keyword>
<gene>
    <name evidence="2" type="ORF">OFY17_13020</name>
</gene>
<evidence type="ECO:0000313" key="3">
    <source>
        <dbReference type="Proteomes" id="UP001209713"/>
    </source>
</evidence>
<dbReference type="InterPro" id="IPR006083">
    <property type="entry name" value="PRK/URK"/>
</dbReference>
<dbReference type="SUPFAM" id="SSF52540">
    <property type="entry name" value="P-loop containing nucleoside triphosphate hydrolases"/>
    <property type="match status" value="1"/>
</dbReference>
<dbReference type="Proteomes" id="UP001209713">
    <property type="component" value="Unassembled WGS sequence"/>
</dbReference>
<dbReference type="Pfam" id="PF00485">
    <property type="entry name" value="PRK"/>
    <property type="match status" value="1"/>
</dbReference>